<keyword evidence="2" id="KW-0472">Membrane</keyword>
<evidence type="ECO:0000313" key="5">
    <source>
        <dbReference type="Proteomes" id="UP000034616"/>
    </source>
</evidence>
<sequence length="247" mass="27983">MKKNVSQFLYVIKTLGLTKIFILVFASIYFFCGLNEFLSFILLILFDAWSAARDNGKQIKKILSGEDKRRAAIHEVGHTIIAHELGLVVERVSIASDVVYHSDEASHRFVLGFTMSRNEKIYKSSEDILKYIQLLCGGWVAEKLILGFFSDGRREDLRTASAVLRDAFLKLGLSKTFGLLVLEDVDSVSERKLEALEKEIQITLQKAEAECKKILIRRRQQLEALAEILLREGELSGEKLKSCLTVL</sequence>
<gene>
    <name evidence="4" type="ORF">UU35_C0017G0002</name>
</gene>
<dbReference type="GO" id="GO:0004222">
    <property type="term" value="F:metalloendopeptidase activity"/>
    <property type="evidence" value="ECO:0007669"/>
    <property type="project" value="InterPro"/>
</dbReference>
<feature type="domain" description="Peptidase M41" evidence="3">
    <location>
        <begin position="62"/>
        <end position="241"/>
    </location>
</feature>
<name>A0A0G0UFL0_9BACT</name>
<dbReference type="PANTHER" id="PTHR23076:SF97">
    <property type="entry name" value="ATP-DEPENDENT ZINC METALLOPROTEASE YME1L1"/>
    <property type="match status" value="1"/>
</dbReference>
<reference evidence="4 5" key="1">
    <citation type="journal article" date="2015" name="Nature">
        <title>rRNA introns, odd ribosomes, and small enigmatic genomes across a large radiation of phyla.</title>
        <authorList>
            <person name="Brown C.T."/>
            <person name="Hug L.A."/>
            <person name="Thomas B.C."/>
            <person name="Sharon I."/>
            <person name="Castelle C.J."/>
            <person name="Singh A."/>
            <person name="Wilkins M.J."/>
            <person name="Williams K.H."/>
            <person name="Banfield J.F."/>
        </authorList>
    </citation>
    <scope>NUCLEOTIDE SEQUENCE [LARGE SCALE GENOMIC DNA]</scope>
</reference>
<dbReference type="GO" id="GO:0006508">
    <property type="term" value="P:proteolysis"/>
    <property type="evidence" value="ECO:0007669"/>
    <property type="project" value="InterPro"/>
</dbReference>
<feature type="coiled-coil region" evidence="1">
    <location>
        <begin position="190"/>
        <end position="232"/>
    </location>
</feature>
<comment type="caution">
    <text evidence="4">The sequence shown here is derived from an EMBL/GenBank/DDBJ whole genome shotgun (WGS) entry which is preliminary data.</text>
</comment>
<keyword evidence="1" id="KW-0175">Coiled coil</keyword>
<evidence type="ECO:0000259" key="3">
    <source>
        <dbReference type="Pfam" id="PF01434"/>
    </source>
</evidence>
<evidence type="ECO:0000256" key="2">
    <source>
        <dbReference type="SAM" id="Phobius"/>
    </source>
</evidence>
<dbReference type="SUPFAM" id="SSF140990">
    <property type="entry name" value="FtsH protease domain-like"/>
    <property type="match status" value="1"/>
</dbReference>
<keyword evidence="2" id="KW-0812">Transmembrane</keyword>
<dbReference type="Pfam" id="PF01434">
    <property type="entry name" value="Peptidase_M41"/>
    <property type="match status" value="1"/>
</dbReference>
<organism evidence="4 5">
    <name type="scientific">Candidatus Uhrbacteria bacterium GW2011_GWC2_41_11</name>
    <dbReference type="NCBI Taxonomy" id="1618985"/>
    <lineage>
        <taxon>Bacteria</taxon>
        <taxon>Candidatus Uhriibacteriota</taxon>
    </lineage>
</organism>
<dbReference type="EMBL" id="LCAH01000017">
    <property type="protein sequence ID" value="KKR86206.1"/>
    <property type="molecule type" value="Genomic_DNA"/>
</dbReference>
<dbReference type="InterPro" id="IPR000642">
    <property type="entry name" value="Peptidase_M41"/>
</dbReference>
<protein>
    <submittedName>
        <fullName evidence="4">ATP-dependent zinc metallopeptidase</fullName>
    </submittedName>
</protein>
<dbReference type="PANTHER" id="PTHR23076">
    <property type="entry name" value="METALLOPROTEASE M41 FTSH"/>
    <property type="match status" value="1"/>
</dbReference>
<keyword evidence="2" id="KW-1133">Transmembrane helix</keyword>
<proteinExistence type="predicted"/>
<evidence type="ECO:0000313" key="4">
    <source>
        <dbReference type="EMBL" id="KKR86206.1"/>
    </source>
</evidence>
<feature type="transmembrane region" description="Helical" evidence="2">
    <location>
        <begin position="20"/>
        <end position="46"/>
    </location>
</feature>
<evidence type="ECO:0000256" key="1">
    <source>
        <dbReference type="SAM" id="Coils"/>
    </source>
</evidence>
<accession>A0A0G0UFL0</accession>
<dbReference type="InterPro" id="IPR037219">
    <property type="entry name" value="Peptidase_M41-like"/>
</dbReference>
<dbReference type="Gene3D" id="1.20.58.760">
    <property type="entry name" value="Peptidase M41"/>
    <property type="match status" value="1"/>
</dbReference>
<dbReference type="Proteomes" id="UP000034616">
    <property type="component" value="Unassembled WGS sequence"/>
</dbReference>
<dbReference type="GO" id="GO:0004176">
    <property type="term" value="F:ATP-dependent peptidase activity"/>
    <property type="evidence" value="ECO:0007669"/>
    <property type="project" value="InterPro"/>
</dbReference>
<dbReference type="GO" id="GO:0005524">
    <property type="term" value="F:ATP binding"/>
    <property type="evidence" value="ECO:0007669"/>
    <property type="project" value="InterPro"/>
</dbReference>
<dbReference type="AlphaFoldDB" id="A0A0G0UFL0"/>